<dbReference type="InterPro" id="IPR013087">
    <property type="entry name" value="Znf_C2H2_type"/>
</dbReference>
<accession>A0A8S1CBF2</accession>
<keyword evidence="4" id="KW-0524">Neurogenesis</keyword>
<evidence type="ECO:0008006" key="15">
    <source>
        <dbReference type="Google" id="ProtNLM"/>
    </source>
</evidence>
<dbReference type="PANTHER" id="PTHR23110">
    <property type="entry name" value="BTB DOMAIN TRANSCRIPTION FACTOR"/>
    <property type="match status" value="1"/>
</dbReference>
<keyword evidence="9" id="KW-0862">Zinc</keyword>
<dbReference type="PROSITE" id="PS50097">
    <property type="entry name" value="BTB"/>
    <property type="match status" value="1"/>
</dbReference>
<dbReference type="GO" id="GO:0016199">
    <property type="term" value="P:axon midline choice point recognition"/>
    <property type="evidence" value="ECO:0007669"/>
    <property type="project" value="UniProtKB-ARBA"/>
</dbReference>
<dbReference type="InterPro" id="IPR036236">
    <property type="entry name" value="Znf_C2H2_sf"/>
</dbReference>
<dbReference type="PANTHER" id="PTHR23110:SF111">
    <property type="entry name" value="LONGITUDINALS LACKING PROTEIN, ISOFORMS F_I_K_T"/>
    <property type="match status" value="1"/>
</dbReference>
<dbReference type="GO" id="GO:0008270">
    <property type="term" value="F:zinc ion binding"/>
    <property type="evidence" value="ECO:0007669"/>
    <property type="project" value="UniProtKB-KW"/>
</dbReference>
<dbReference type="InterPro" id="IPR051095">
    <property type="entry name" value="Dros_DevTransReg"/>
</dbReference>
<dbReference type="Gene3D" id="3.30.710.10">
    <property type="entry name" value="Potassium Channel Kv1.1, Chain A"/>
    <property type="match status" value="1"/>
</dbReference>
<dbReference type="EMBL" id="CADEPI010000041">
    <property type="protein sequence ID" value="CAB3368953.1"/>
    <property type="molecule type" value="Genomic_DNA"/>
</dbReference>
<dbReference type="GO" id="GO:0048813">
    <property type="term" value="P:dendrite morphogenesis"/>
    <property type="evidence" value="ECO:0007669"/>
    <property type="project" value="UniProtKB-ARBA"/>
</dbReference>
<evidence type="ECO:0000256" key="7">
    <source>
        <dbReference type="ARBA" id="ARBA00023242"/>
    </source>
</evidence>
<evidence type="ECO:0000259" key="12">
    <source>
        <dbReference type="PROSITE" id="PS50157"/>
    </source>
</evidence>
<dbReference type="PROSITE" id="PS00028">
    <property type="entry name" value="ZINC_FINGER_C2H2_1"/>
    <property type="match status" value="1"/>
</dbReference>
<keyword evidence="9" id="KW-0863">Zinc-finger</keyword>
<evidence type="ECO:0000256" key="4">
    <source>
        <dbReference type="ARBA" id="ARBA00022902"/>
    </source>
</evidence>
<keyword evidence="9" id="KW-0479">Metal-binding</keyword>
<dbReference type="CDD" id="cd18315">
    <property type="entry name" value="BTB_POZ_BAB-like"/>
    <property type="match status" value="1"/>
</dbReference>
<dbReference type="GO" id="GO:0035167">
    <property type="term" value="P:larval lymph gland hemopoiesis"/>
    <property type="evidence" value="ECO:0007669"/>
    <property type="project" value="UniProtKB-ARBA"/>
</dbReference>
<reference evidence="13 14" key="1">
    <citation type="submission" date="2020-04" db="EMBL/GenBank/DDBJ databases">
        <authorList>
            <person name="Alioto T."/>
            <person name="Alioto T."/>
            <person name="Gomez Garrido J."/>
        </authorList>
    </citation>
    <scope>NUCLEOTIDE SEQUENCE [LARGE SCALE GENOMIC DNA]</scope>
</reference>
<dbReference type="AlphaFoldDB" id="A0A8S1CBF2"/>
<keyword evidence="5" id="KW-0805">Transcription regulation</keyword>
<evidence type="ECO:0000256" key="8">
    <source>
        <dbReference type="ARBA" id="ARBA00037382"/>
    </source>
</evidence>
<sequence>MTGQQICLKWNSFQSNIVTCFETLWEEEGLVDCTLASEGQCIRAHKVILSACSPFFRRIFETNPCQHPVIILQDVQFTDLEALLCFVYKGEVNIDQDDLPALLKAAESLQIRGLCTASTQGKVKHSLIPSDSGPPSKKKRPSSACSSLPPPSAALPVQSATHRSKSCSHEESEERSSSPQAAVIPKMEPSSDTNCDDSESLASLPLEESMDEGTPEELQKMMQRQGEKLSLAEINQLKGCCRTDSLAFHSDLNFDPTKDDAASFPPFPCPFCDRAYTSWGFRRRHIKSTHTSSPKLTCKWCPQVLNNHGFWEEHVTTKHGLAAEDARNGLLILEEAHTVLQIPNPTKLESLVDMIKRGEVVTESVRIQGDKSSSSSSSGSLTAI</sequence>
<comment type="function">
    <text evidence="8">Putative transcription factor required for axon growth and guidance in the central and peripheral nervous systems. Repels CNS axons away from the midline by promoting the expression of the midline repellent sli and its receptor robo.</text>
</comment>
<gene>
    <name evidence="13" type="ORF">CLODIP_2_CD10973</name>
</gene>
<dbReference type="Proteomes" id="UP000494165">
    <property type="component" value="Unassembled WGS sequence"/>
</dbReference>
<evidence type="ECO:0000256" key="5">
    <source>
        <dbReference type="ARBA" id="ARBA00023015"/>
    </source>
</evidence>
<dbReference type="GO" id="GO:0007464">
    <property type="term" value="P:R3/R4 cell fate commitment"/>
    <property type="evidence" value="ECO:0007669"/>
    <property type="project" value="UniProtKB-ARBA"/>
</dbReference>
<dbReference type="GO" id="GO:0005634">
    <property type="term" value="C:nucleus"/>
    <property type="evidence" value="ECO:0007669"/>
    <property type="project" value="UniProtKB-SubCell"/>
</dbReference>
<dbReference type="SUPFAM" id="SSF54695">
    <property type="entry name" value="POZ domain"/>
    <property type="match status" value="1"/>
</dbReference>
<evidence type="ECO:0000259" key="11">
    <source>
        <dbReference type="PROSITE" id="PS50097"/>
    </source>
</evidence>
<dbReference type="PROSITE" id="PS50157">
    <property type="entry name" value="ZINC_FINGER_C2H2_2"/>
    <property type="match status" value="1"/>
</dbReference>
<dbReference type="GO" id="GO:0045476">
    <property type="term" value="P:nurse cell apoptotic process"/>
    <property type="evidence" value="ECO:0007669"/>
    <property type="project" value="UniProtKB-ARBA"/>
</dbReference>
<dbReference type="GO" id="GO:0007526">
    <property type="term" value="P:larval somatic muscle development"/>
    <property type="evidence" value="ECO:0007669"/>
    <property type="project" value="UniProtKB-ARBA"/>
</dbReference>
<dbReference type="InterPro" id="IPR011333">
    <property type="entry name" value="SKP1/BTB/POZ_sf"/>
</dbReference>
<proteinExistence type="predicted"/>
<dbReference type="SMART" id="SM00355">
    <property type="entry name" value="ZnF_C2H2"/>
    <property type="match status" value="2"/>
</dbReference>
<feature type="domain" description="BTB" evidence="11">
    <location>
        <begin position="31"/>
        <end position="96"/>
    </location>
</feature>
<comment type="subcellular location">
    <subcellularLocation>
        <location evidence="1">Nucleus</location>
    </subcellularLocation>
</comment>
<dbReference type="GO" id="GO:0008406">
    <property type="term" value="P:gonad development"/>
    <property type="evidence" value="ECO:0007669"/>
    <property type="project" value="UniProtKB-ARBA"/>
</dbReference>
<feature type="domain" description="C2H2-type" evidence="12">
    <location>
        <begin position="267"/>
        <end position="295"/>
    </location>
</feature>
<feature type="region of interest" description="Disordered" evidence="10">
    <location>
        <begin position="122"/>
        <end position="226"/>
    </location>
</feature>
<evidence type="ECO:0000256" key="6">
    <source>
        <dbReference type="ARBA" id="ARBA00023163"/>
    </source>
</evidence>
<keyword evidence="2" id="KW-0217">Developmental protein</keyword>
<dbReference type="SUPFAM" id="SSF57667">
    <property type="entry name" value="beta-beta-alpha zinc fingers"/>
    <property type="match status" value="1"/>
</dbReference>
<dbReference type="Gene3D" id="3.30.160.60">
    <property type="entry name" value="Classic Zinc Finger"/>
    <property type="match status" value="1"/>
</dbReference>
<keyword evidence="14" id="KW-1185">Reference proteome</keyword>
<evidence type="ECO:0000256" key="9">
    <source>
        <dbReference type="PROSITE-ProRule" id="PRU00042"/>
    </source>
</evidence>
<evidence type="ECO:0000256" key="2">
    <source>
        <dbReference type="ARBA" id="ARBA00022473"/>
    </source>
</evidence>
<evidence type="ECO:0000313" key="13">
    <source>
        <dbReference type="EMBL" id="CAB3368953.1"/>
    </source>
</evidence>
<evidence type="ECO:0000256" key="1">
    <source>
        <dbReference type="ARBA" id="ARBA00004123"/>
    </source>
</evidence>
<evidence type="ECO:0000256" key="10">
    <source>
        <dbReference type="SAM" id="MobiDB-lite"/>
    </source>
</evidence>
<dbReference type="GO" id="GO:0045467">
    <property type="term" value="P:R7 cell development"/>
    <property type="evidence" value="ECO:0007669"/>
    <property type="project" value="UniProtKB-ARBA"/>
</dbReference>
<dbReference type="OrthoDB" id="624345at2759"/>
<keyword evidence="7" id="KW-0539">Nucleus</keyword>
<comment type="caution">
    <text evidence="13">The sequence shown here is derived from an EMBL/GenBank/DDBJ whole genome shotgun (WGS) entry which is preliminary data.</text>
</comment>
<protein>
    <recommendedName>
        <fullName evidence="15">BTB domain-containing protein</fullName>
    </recommendedName>
</protein>
<dbReference type="GO" id="GO:0006357">
    <property type="term" value="P:regulation of transcription by RNA polymerase II"/>
    <property type="evidence" value="ECO:0007669"/>
    <property type="project" value="TreeGrafter"/>
</dbReference>
<evidence type="ECO:0000313" key="14">
    <source>
        <dbReference type="Proteomes" id="UP000494165"/>
    </source>
</evidence>
<dbReference type="SMART" id="SM00225">
    <property type="entry name" value="BTB"/>
    <property type="match status" value="1"/>
</dbReference>
<name>A0A8S1CBF2_9INSE</name>
<evidence type="ECO:0000256" key="3">
    <source>
        <dbReference type="ARBA" id="ARBA00022782"/>
    </source>
</evidence>
<dbReference type="InterPro" id="IPR000210">
    <property type="entry name" value="BTB/POZ_dom"/>
</dbReference>
<organism evidence="13 14">
    <name type="scientific">Cloeon dipterum</name>
    <dbReference type="NCBI Taxonomy" id="197152"/>
    <lineage>
        <taxon>Eukaryota</taxon>
        <taxon>Metazoa</taxon>
        <taxon>Ecdysozoa</taxon>
        <taxon>Arthropoda</taxon>
        <taxon>Hexapoda</taxon>
        <taxon>Insecta</taxon>
        <taxon>Pterygota</taxon>
        <taxon>Palaeoptera</taxon>
        <taxon>Ephemeroptera</taxon>
        <taxon>Pisciforma</taxon>
        <taxon>Baetidae</taxon>
        <taxon>Cloeon</taxon>
    </lineage>
</organism>
<keyword evidence="6" id="KW-0804">Transcription</keyword>
<dbReference type="Pfam" id="PF00651">
    <property type="entry name" value="BTB"/>
    <property type="match status" value="1"/>
</dbReference>
<feature type="compositionally biased region" description="Basic and acidic residues" evidence="10">
    <location>
        <begin position="167"/>
        <end position="176"/>
    </location>
</feature>
<keyword evidence="3" id="KW-0221">Differentiation</keyword>